<dbReference type="STRING" id="465721.ACG33_05400"/>
<dbReference type="RefSeq" id="WP_066919353.1">
    <property type="nucleotide sequence ID" value="NZ_CP011971.1"/>
</dbReference>
<dbReference type="Proteomes" id="UP000070250">
    <property type="component" value="Chromosome"/>
</dbReference>
<dbReference type="InterPro" id="IPR043502">
    <property type="entry name" value="DNA/RNA_pol_sf"/>
</dbReference>
<dbReference type="InterPro" id="IPR050356">
    <property type="entry name" value="SulA_CellDiv_inhibitor"/>
</dbReference>
<evidence type="ECO:0000259" key="2">
    <source>
        <dbReference type="Pfam" id="PF00817"/>
    </source>
</evidence>
<dbReference type="InterPro" id="IPR001126">
    <property type="entry name" value="UmuC"/>
</dbReference>
<sequence length="530" mass="59653">MKAAPASLTLPLPHIEPLEAGRAPLRRILTAGPSRSGTGPRRRQAWLAVRMTNLPLAAVMRCMTAEASTAQQRPLAILDDDRYRSVLCCNDLAHARGVRPGQRLNTAITLYAQLDCLARSRSAEVRLLESLALLCRRFTPMIVIEPPSELLLEVRGSLKLFGGIETLMEALIRDLEAAGIAANLAISTTPRSAQWFARSSIRRVVALDHRAEALAELPLHVLEWPQDIQQRLLRFGVSTVGELMRLPRQGLARRIGRDYLRQLDQALEREPDLRPAHLPPARYRDRILLDFDIETTTLAESVLAHRLGRLRRFLRRHDAAIDELTVSLLHRDLPATLIPLKLAAPCDDTAHLIRLLHERLKRLQLPAPIREMRIHAPRCSRAVALTAALCFEPTPSHDQDPDTARSRLLEQLRARLGTERIRTIEVYAERRPARTQQHAAAQPDPPPSCAVIPALPPRPLWLLAQPRSMRVAGARPQGLGDDPERIQTGWWDEAFTDRDYFVLHSASGAVGWVYCDRRQQGRWFLQGLFA</sequence>
<evidence type="ECO:0000256" key="1">
    <source>
        <dbReference type="ARBA" id="ARBA00022763"/>
    </source>
</evidence>
<evidence type="ECO:0000313" key="4">
    <source>
        <dbReference type="Proteomes" id="UP000070250"/>
    </source>
</evidence>
<dbReference type="Pfam" id="PF00817">
    <property type="entry name" value="IMS"/>
    <property type="match status" value="1"/>
</dbReference>
<name>A0A127FA84_STEDE</name>
<accession>A0A127FA84</accession>
<protein>
    <recommendedName>
        <fullName evidence="2">UmuC domain-containing protein</fullName>
    </recommendedName>
</protein>
<dbReference type="GO" id="GO:0006281">
    <property type="term" value="P:DNA repair"/>
    <property type="evidence" value="ECO:0007669"/>
    <property type="project" value="InterPro"/>
</dbReference>
<keyword evidence="1" id="KW-0227">DNA damage</keyword>
<feature type="domain" description="UmuC" evidence="2">
    <location>
        <begin position="66"/>
        <end position="194"/>
    </location>
</feature>
<evidence type="ECO:0000313" key="3">
    <source>
        <dbReference type="EMBL" id="AMN46541.1"/>
    </source>
</evidence>
<dbReference type="PANTHER" id="PTHR35369">
    <property type="entry name" value="BLR3025 PROTEIN-RELATED"/>
    <property type="match status" value="1"/>
</dbReference>
<dbReference type="OrthoDB" id="5298951at2"/>
<reference evidence="3 4" key="1">
    <citation type="submission" date="2015-06" db="EMBL/GenBank/DDBJ databases">
        <title>A Comprehensive Approach to Explore the Metabolic and Phylogenetic Diversity of Bacterial Steroid Degradation in the Environment: Testosterone as an Example.</title>
        <authorList>
            <person name="Yang F.-C."/>
            <person name="Chen Y.-L."/>
            <person name="Yu C.-P."/>
            <person name="Tang S.-L."/>
            <person name="Wang P.-H."/>
            <person name="Ismail W."/>
            <person name="Wang C.-H."/>
            <person name="Yang C.-Y."/>
            <person name="Chiang Y.-R."/>
        </authorList>
    </citation>
    <scope>NUCLEOTIDE SEQUENCE [LARGE SCALE GENOMIC DNA]</scope>
    <source>
        <strain evidence="3 4">DSM 18526</strain>
    </source>
</reference>
<dbReference type="KEGG" id="sdf:ACG33_05400"/>
<dbReference type="CDD" id="cd03468">
    <property type="entry name" value="PolY_like"/>
    <property type="match status" value="1"/>
</dbReference>
<proteinExistence type="predicted"/>
<gene>
    <name evidence="3" type="ORF">ACG33_05400</name>
</gene>
<keyword evidence="4" id="KW-1185">Reference proteome</keyword>
<organism evidence="3 4">
    <name type="scientific">Steroidobacter denitrificans</name>
    <dbReference type="NCBI Taxonomy" id="465721"/>
    <lineage>
        <taxon>Bacteria</taxon>
        <taxon>Pseudomonadati</taxon>
        <taxon>Pseudomonadota</taxon>
        <taxon>Gammaproteobacteria</taxon>
        <taxon>Steroidobacterales</taxon>
        <taxon>Steroidobacteraceae</taxon>
        <taxon>Steroidobacter</taxon>
    </lineage>
</organism>
<dbReference type="EMBL" id="CP011971">
    <property type="protein sequence ID" value="AMN46541.1"/>
    <property type="molecule type" value="Genomic_DNA"/>
</dbReference>
<dbReference type="AlphaFoldDB" id="A0A127FA84"/>
<dbReference type="PANTHER" id="PTHR35369:SF2">
    <property type="entry name" value="BLR3025 PROTEIN"/>
    <property type="match status" value="1"/>
</dbReference>
<dbReference type="SUPFAM" id="SSF56672">
    <property type="entry name" value="DNA/RNA polymerases"/>
    <property type="match status" value="1"/>
</dbReference>